<dbReference type="Pfam" id="PF07654">
    <property type="entry name" value="C1-set"/>
    <property type="match status" value="1"/>
</dbReference>
<dbReference type="InterPro" id="IPR001039">
    <property type="entry name" value="MHC_I_a_a1/a2"/>
</dbReference>
<evidence type="ECO:0000313" key="7">
    <source>
        <dbReference type="EMBL" id="AAN75110.1"/>
    </source>
</evidence>
<evidence type="ECO:0000256" key="5">
    <source>
        <dbReference type="SAM" id="SignalP"/>
    </source>
</evidence>
<accession>Q8HX49</accession>
<dbReference type="AlphaFoldDB" id="Q8HX49"/>
<dbReference type="FunFam" id="3.30.500.10:FF:000001">
    <property type="entry name" value="H-2 class I histocompatibility antigen, alpha chain"/>
    <property type="match status" value="1"/>
</dbReference>
<dbReference type="PANTHER" id="PTHR16675">
    <property type="entry name" value="MHC CLASS I-RELATED"/>
    <property type="match status" value="1"/>
</dbReference>
<keyword evidence="4" id="KW-0472">Membrane</keyword>
<reference evidence="7" key="1">
    <citation type="journal article" date="2002" name="Immunogenetics">
        <title>The major histocompatibility class I locus in Atlantic salmon (Salmo salar L.): polymorphism, linkage analysis and protein modelling.</title>
        <authorList>
            <person name="Grimholt U."/>
            <person name="Drablos F."/>
            <person name="Jorgensen S.M."/>
            <person name="Hoyheim B."/>
            <person name="Stet R.J."/>
        </authorList>
    </citation>
    <scope>NUCLEOTIDE SEQUENCE</scope>
</reference>
<proteinExistence type="evidence at transcript level"/>
<keyword evidence="4" id="KW-0812">Transmembrane</keyword>
<dbReference type="InterPro" id="IPR011161">
    <property type="entry name" value="MHC_I-like_Ag-recog"/>
</dbReference>
<dbReference type="SUPFAM" id="SSF54452">
    <property type="entry name" value="MHC antigen-recognition domain"/>
    <property type="match status" value="1"/>
</dbReference>
<dbReference type="InterPro" id="IPR050208">
    <property type="entry name" value="MHC_class-I_related"/>
</dbReference>
<dbReference type="InterPro" id="IPR007110">
    <property type="entry name" value="Ig-like_dom"/>
</dbReference>
<gene>
    <name evidence="7" type="primary">UBA</name>
</gene>
<dbReference type="SUPFAM" id="SSF48726">
    <property type="entry name" value="Immunoglobulin"/>
    <property type="match status" value="1"/>
</dbReference>
<dbReference type="InterPro" id="IPR011162">
    <property type="entry name" value="MHC_I/II-like_Ag-recog"/>
</dbReference>
<dbReference type="SMART" id="SM00407">
    <property type="entry name" value="IGc1"/>
    <property type="match status" value="1"/>
</dbReference>
<sequence length="358" mass="40050">MKGFILLVLGIGLLHTASAATHSLKYFYTAVSGDIDFPEFTVVGLVDEGQFMYFDSNTKTAVPKTEWMKKSVGADYWDRQTQIGIGAHQNFKANIQVAKDRFNQSKSTGVHVFQKMYGCEWDDEAGATEGLTQYGYDGEDFIAFDLKTKSWIAPTPQSLITKLKWDSDTAYNEQEKNYLTQICIEWLKKYVDYGKSTLMRTVPPSVSLLQKTPSSPVTCHATGFYPSGVMVSWQKDGQDHHEDVEYGETLQNDDGTFQKSSHLTVTPEEWKNNKYQCVVQVTGVKEDFIKVLTESEIKTNWNDPNIVLIIVVVVALLLLVVAVVVGVVIWKKKSKKGFVPASTSDTDSDNSGRAAQMT</sequence>
<dbReference type="CDD" id="cd07698">
    <property type="entry name" value="IgC1_MHC_I_alpha3"/>
    <property type="match status" value="1"/>
</dbReference>
<feature type="compositionally biased region" description="Polar residues" evidence="3">
    <location>
        <begin position="341"/>
        <end position="358"/>
    </location>
</feature>
<dbReference type="InterPro" id="IPR037055">
    <property type="entry name" value="MHC_I-like_Ag-recog_sf"/>
</dbReference>
<dbReference type="PROSITE" id="PS50835">
    <property type="entry name" value="IG_LIKE"/>
    <property type="match status" value="1"/>
</dbReference>
<feature type="domain" description="Ig-like" evidence="6">
    <location>
        <begin position="204"/>
        <end position="280"/>
    </location>
</feature>
<evidence type="ECO:0000256" key="3">
    <source>
        <dbReference type="SAM" id="MobiDB-lite"/>
    </source>
</evidence>
<dbReference type="PANTHER" id="PTHR16675:SF237">
    <property type="entry name" value="MHC CLASS I ANTIGEN TRANSCRIPT VARIANT 1-RELATED"/>
    <property type="match status" value="1"/>
</dbReference>
<organism evidence="7">
    <name type="scientific">Salmo salar</name>
    <name type="common">Atlantic salmon</name>
    <dbReference type="NCBI Taxonomy" id="8030"/>
    <lineage>
        <taxon>Eukaryota</taxon>
        <taxon>Metazoa</taxon>
        <taxon>Chordata</taxon>
        <taxon>Craniata</taxon>
        <taxon>Vertebrata</taxon>
        <taxon>Euteleostomi</taxon>
        <taxon>Actinopterygii</taxon>
        <taxon>Neopterygii</taxon>
        <taxon>Teleostei</taxon>
        <taxon>Protacanthopterygii</taxon>
        <taxon>Salmoniformes</taxon>
        <taxon>Salmonidae</taxon>
        <taxon>Salmoninae</taxon>
        <taxon>Salmo</taxon>
    </lineage>
</organism>
<dbReference type="GO" id="GO:0009897">
    <property type="term" value="C:external side of plasma membrane"/>
    <property type="evidence" value="ECO:0007669"/>
    <property type="project" value="TreeGrafter"/>
</dbReference>
<dbReference type="GO" id="GO:0005615">
    <property type="term" value="C:extracellular space"/>
    <property type="evidence" value="ECO:0007669"/>
    <property type="project" value="TreeGrafter"/>
</dbReference>
<comment type="similarity">
    <text evidence="2">Belongs to the MHC class I family.</text>
</comment>
<feature type="transmembrane region" description="Helical" evidence="4">
    <location>
        <begin position="306"/>
        <end position="330"/>
    </location>
</feature>
<keyword evidence="5" id="KW-0732">Signal</keyword>
<dbReference type="InterPro" id="IPR013783">
    <property type="entry name" value="Ig-like_fold"/>
</dbReference>
<dbReference type="EMBL" id="AF504016">
    <property type="protein sequence ID" value="AAN75110.1"/>
    <property type="molecule type" value="mRNA"/>
</dbReference>
<evidence type="ECO:0000259" key="6">
    <source>
        <dbReference type="PROSITE" id="PS50835"/>
    </source>
</evidence>
<protein>
    <submittedName>
        <fullName evidence="7">MHC class I</fullName>
    </submittedName>
</protein>
<keyword evidence="4" id="KW-1133">Transmembrane helix</keyword>
<dbReference type="GO" id="GO:0006955">
    <property type="term" value="P:immune response"/>
    <property type="evidence" value="ECO:0007669"/>
    <property type="project" value="TreeGrafter"/>
</dbReference>
<feature type="chain" id="PRO_5004308126" evidence="5">
    <location>
        <begin position="20"/>
        <end position="358"/>
    </location>
</feature>
<name>Q8HX49_SALSA</name>
<keyword evidence="1" id="KW-0325">Glycoprotein</keyword>
<evidence type="ECO:0000256" key="1">
    <source>
        <dbReference type="ARBA" id="ARBA00023180"/>
    </source>
</evidence>
<evidence type="ECO:0000256" key="4">
    <source>
        <dbReference type="SAM" id="Phobius"/>
    </source>
</evidence>
<evidence type="ECO:0000256" key="2">
    <source>
        <dbReference type="RuleBase" id="RU004439"/>
    </source>
</evidence>
<dbReference type="InterPro" id="IPR003597">
    <property type="entry name" value="Ig_C1-set"/>
</dbReference>
<dbReference type="InterPro" id="IPR036179">
    <property type="entry name" value="Ig-like_dom_sf"/>
</dbReference>
<feature type="region of interest" description="Disordered" evidence="3">
    <location>
        <begin position="338"/>
        <end position="358"/>
    </location>
</feature>
<dbReference type="Gene3D" id="3.30.500.10">
    <property type="entry name" value="MHC class I-like antigen recognition-like"/>
    <property type="match status" value="1"/>
</dbReference>
<dbReference type="Pfam" id="PF00129">
    <property type="entry name" value="MHC_I"/>
    <property type="match status" value="1"/>
</dbReference>
<feature type="signal peptide" evidence="5">
    <location>
        <begin position="1"/>
        <end position="19"/>
    </location>
</feature>
<dbReference type="Gene3D" id="2.60.40.10">
    <property type="entry name" value="Immunoglobulins"/>
    <property type="match status" value="1"/>
</dbReference>
<dbReference type="PRINTS" id="PR01638">
    <property type="entry name" value="MHCCLASSI"/>
</dbReference>